<protein>
    <recommendedName>
        <fullName evidence="2">CAAX prenyl protease 2/Lysostaphin resistance protein A-like domain-containing protein</fullName>
    </recommendedName>
</protein>
<evidence type="ECO:0000313" key="3">
    <source>
        <dbReference type="EMBL" id="KAF6003692.1"/>
    </source>
</evidence>
<feature type="transmembrane region" description="Helical" evidence="1">
    <location>
        <begin position="154"/>
        <end position="175"/>
    </location>
</feature>
<gene>
    <name evidence="3" type="ORF">F1559_004559</name>
</gene>
<sequence length="309" mass="33613">MSLFQRHRLGWQTLGASPVSFAGGLTAVRASSLARRSFCCCGTAKVRSSKRHLGHKATNRMEQGKHIGPYLARECPAKKPQSGNSIDLELISKLPLKIGFVSIFGTKTTADFFWVGLFSELAMFPAGLGLGALFSLNILQNTNWADVAALRDGVLYTLPFSAVFFSLDVLPIQAVRELKRFTEIAVKRIFGKRNALETLLFCAAAGIGEEALFRGAIQGLMDQYVGIIPLSVAVSALAFGVAHSANAAYFALSAMAGAFFASQYELADHNLAAPSVTHCLYDWITILSIKYFSRYSDEPAKNDDQDQVQ</sequence>
<feature type="transmembrane region" description="Helical" evidence="1">
    <location>
        <begin position="223"/>
        <end position="242"/>
    </location>
</feature>
<dbReference type="Proteomes" id="UP000530660">
    <property type="component" value="Unassembled WGS sequence"/>
</dbReference>
<evidence type="ECO:0000259" key="2">
    <source>
        <dbReference type="Pfam" id="PF02517"/>
    </source>
</evidence>
<dbReference type="InterPro" id="IPR003675">
    <property type="entry name" value="Rce1/LyrA-like_dom"/>
</dbReference>
<feature type="transmembrane region" description="Helical" evidence="1">
    <location>
        <begin position="196"/>
        <end position="217"/>
    </location>
</feature>
<keyword evidence="4" id="KW-1185">Reference proteome</keyword>
<dbReference type="GO" id="GO:0080120">
    <property type="term" value="P:CAAX-box protein maturation"/>
    <property type="evidence" value="ECO:0007669"/>
    <property type="project" value="UniProtKB-ARBA"/>
</dbReference>
<dbReference type="OrthoDB" id="496858at2759"/>
<accession>A0A7J7IKP3</accession>
<dbReference type="GO" id="GO:0004175">
    <property type="term" value="F:endopeptidase activity"/>
    <property type="evidence" value="ECO:0007669"/>
    <property type="project" value="UniProtKB-ARBA"/>
</dbReference>
<reference evidence="3 4" key="1">
    <citation type="journal article" date="2020" name="J. Phycol.">
        <title>Comparative genome analysis reveals Cyanidiococcus gen. nov., a new extremophilic red algal genus sister to Cyanidioschyzon (Cyanidioschyzonaceae, Rhodophyta).</title>
        <authorList>
            <person name="Liu S.-L."/>
            <person name="Chiang Y.-R."/>
            <person name="Yoon H.S."/>
            <person name="Fu H.-Y."/>
        </authorList>
    </citation>
    <scope>NUCLEOTIDE SEQUENCE [LARGE SCALE GENOMIC DNA]</scope>
    <source>
        <strain evidence="3 4">THAL066</strain>
    </source>
</reference>
<evidence type="ECO:0000256" key="1">
    <source>
        <dbReference type="SAM" id="Phobius"/>
    </source>
</evidence>
<organism evidence="3 4">
    <name type="scientific">Cyanidiococcus yangmingshanensis</name>
    <dbReference type="NCBI Taxonomy" id="2690220"/>
    <lineage>
        <taxon>Eukaryota</taxon>
        <taxon>Rhodophyta</taxon>
        <taxon>Bangiophyceae</taxon>
        <taxon>Cyanidiales</taxon>
        <taxon>Cyanidiaceae</taxon>
        <taxon>Cyanidiococcus</taxon>
    </lineage>
</organism>
<evidence type="ECO:0000313" key="4">
    <source>
        <dbReference type="Proteomes" id="UP000530660"/>
    </source>
</evidence>
<keyword evidence="1" id="KW-1133">Transmembrane helix</keyword>
<keyword evidence="1" id="KW-0472">Membrane</keyword>
<dbReference type="AlphaFoldDB" id="A0A7J7IKP3"/>
<dbReference type="EMBL" id="VWRR01000006">
    <property type="protein sequence ID" value="KAF6003692.1"/>
    <property type="molecule type" value="Genomic_DNA"/>
</dbReference>
<keyword evidence="1" id="KW-0812">Transmembrane</keyword>
<name>A0A7J7IKP3_9RHOD</name>
<dbReference type="Pfam" id="PF02517">
    <property type="entry name" value="Rce1-like"/>
    <property type="match status" value="1"/>
</dbReference>
<feature type="transmembrane region" description="Helical" evidence="1">
    <location>
        <begin position="112"/>
        <end position="134"/>
    </location>
</feature>
<comment type="caution">
    <text evidence="3">The sequence shown here is derived from an EMBL/GenBank/DDBJ whole genome shotgun (WGS) entry which is preliminary data.</text>
</comment>
<proteinExistence type="predicted"/>
<feature type="domain" description="CAAX prenyl protease 2/Lysostaphin resistance protein A-like" evidence="2">
    <location>
        <begin position="195"/>
        <end position="284"/>
    </location>
</feature>